<dbReference type="EMBL" id="KB740686">
    <property type="protein sequence ID" value="ENN79559.1"/>
    <property type="molecule type" value="Genomic_DNA"/>
</dbReference>
<evidence type="ECO:0000313" key="5">
    <source>
        <dbReference type="EMBL" id="ENN79559.1"/>
    </source>
</evidence>
<dbReference type="GO" id="GO:0004197">
    <property type="term" value="F:cysteine-type endopeptidase activity"/>
    <property type="evidence" value="ECO:0007669"/>
    <property type="project" value="InterPro"/>
</dbReference>
<dbReference type="InterPro" id="IPR029030">
    <property type="entry name" value="Caspase-like_dom_sf"/>
</dbReference>
<dbReference type="Pfam" id="PF00656">
    <property type="entry name" value="Peptidase_C14"/>
    <property type="match status" value="1"/>
</dbReference>
<dbReference type="GO" id="GO:0006508">
    <property type="term" value="P:proteolysis"/>
    <property type="evidence" value="ECO:0007669"/>
    <property type="project" value="InterPro"/>
</dbReference>
<dbReference type="OrthoDB" id="6044770at2759"/>
<dbReference type="InterPro" id="IPR011600">
    <property type="entry name" value="Pept_C14_caspase"/>
</dbReference>
<dbReference type="HOGENOM" id="CLU_036904_4_2_1"/>
<dbReference type="InterPro" id="IPR052039">
    <property type="entry name" value="Caspase-related_regulators"/>
</dbReference>
<dbReference type="InterPro" id="IPR015917">
    <property type="entry name" value="Pept_C14A"/>
</dbReference>
<feature type="domain" description="Caspase family p20" evidence="4">
    <location>
        <begin position="351"/>
        <end position="489"/>
    </location>
</feature>
<evidence type="ECO:0000259" key="4">
    <source>
        <dbReference type="PROSITE" id="PS50208"/>
    </source>
</evidence>
<comment type="similarity">
    <text evidence="1 2">Belongs to the peptidase C14A family.</text>
</comment>
<reference evidence="5 7" key="1">
    <citation type="journal article" date="2013" name="Genome Biol.">
        <title>Draft genome of the mountain pine beetle, Dendroctonus ponderosae Hopkins, a major forest pest.</title>
        <authorList>
            <person name="Keeling C.I."/>
            <person name="Yuen M.M."/>
            <person name="Liao N.Y."/>
            <person name="Docking T.R."/>
            <person name="Chan S.K."/>
            <person name="Taylor G.A."/>
            <person name="Palmquist D.L."/>
            <person name="Jackman S.D."/>
            <person name="Nguyen A."/>
            <person name="Li M."/>
            <person name="Henderson H."/>
            <person name="Janes J.K."/>
            <person name="Zhao Y."/>
            <person name="Pandoh P."/>
            <person name="Moore R."/>
            <person name="Sperling F.A."/>
            <person name="Huber D.P."/>
            <person name="Birol I."/>
            <person name="Jones S.J."/>
            <person name="Bohlmann J."/>
        </authorList>
    </citation>
    <scope>NUCLEOTIDE SEQUENCE</scope>
</reference>
<protein>
    <recommendedName>
        <fullName evidence="8">Caspase family p20 domain-containing protein</fullName>
    </recommendedName>
</protein>
<name>N6TGN6_DENPD</name>
<feature type="non-terminal residue" evidence="5">
    <location>
        <position position="1"/>
    </location>
</feature>
<dbReference type="OMA" id="HGFEGAV"/>
<dbReference type="STRING" id="77166.N6TGN6"/>
<dbReference type="InterPro" id="IPR002138">
    <property type="entry name" value="Pept_C14_p10"/>
</dbReference>
<evidence type="ECO:0000313" key="7">
    <source>
        <dbReference type="Proteomes" id="UP000030742"/>
    </source>
</evidence>
<dbReference type="MEROPS" id="C14.040"/>
<dbReference type="Pfam" id="PF23724">
    <property type="entry name" value="Dredd_2nd"/>
    <property type="match status" value="1"/>
</dbReference>
<dbReference type="InterPro" id="IPR056260">
    <property type="entry name" value="Dredd_2nd"/>
</dbReference>
<dbReference type="InterPro" id="IPR001309">
    <property type="entry name" value="Pept_C14_p20"/>
</dbReference>
<dbReference type="Gene3D" id="3.40.50.1460">
    <property type="match status" value="1"/>
</dbReference>
<dbReference type="EMBL" id="KB631930">
    <property type="protein sequence ID" value="ERL87316.1"/>
    <property type="molecule type" value="Genomic_DNA"/>
</dbReference>
<dbReference type="Pfam" id="PF23725">
    <property type="entry name" value="Dredd_N"/>
    <property type="match status" value="1"/>
</dbReference>
<dbReference type="PANTHER" id="PTHR22576:SF41">
    <property type="entry name" value="CASPASE 14, APOPTOSIS-RELATED CYSTEINE PEPTIDASE"/>
    <property type="match status" value="1"/>
</dbReference>
<dbReference type="PROSITE" id="PS50207">
    <property type="entry name" value="CASPASE_P10"/>
    <property type="match status" value="1"/>
</dbReference>
<dbReference type="PROSITE" id="PS50208">
    <property type="entry name" value="CASPASE_P20"/>
    <property type="match status" value="1"/>
</dbReference>
<proteinExistence type="inferred from homology"/>
<evidence type="ECO:0008006" key="8">
    <source>
        <dbReference type="Google" id="ProtNLM"/>
    </source>
</evidence>
<feature type="domain" description="Caspase family p10" evidence="3">
    <location>
        <begin position="511"/>
        <end position="596"/>
    </location>
</feature>
<dbReference type="Proteomes" id="UP000030742">
    <property type="component" value="Unassembled WGS sequence"/>
</dbReference>
<dbReference type="PRINTS" id="PR00376">
    <property type="entry name" value="IL1BCENZYME"/>
</dbReference>
<dbReference type="InterPro" id="IPR056259">
    <property type="entry name" value="Dredd_N"/>
</dbReference>
<evidence type="ECO:0000256" key="1">
    <source>
        <dbReference type="ARBA" id="ARBA00010134"/>
    </source>
</evidence>
<evidence type="ECO:0000259" key="3">
    <source>
        <dbReference type="PROSITE" id="PS50207"/>
    </source>
</evidence>
<sequence length="600" mass="68736">MGVGTSTGKYLNEDDLSDDELDWRYFSTVQKPQEMQERTPRCLLAFNPSPTIQNISDLCMYIYKNFLLAGGLSKADQTPRNKLDAVAPISGPQETLTLKNVQHIEEKELDEYEIVALIYLLYDNCDDAVRDLKIYLETLKNPGILYKWAETQDPHWKEKFVEALAIIKNFKALKQLGYSKEYLQTMYLPLQARVSCAVNHKRKVLYLIAEHLNSGQSSHLMGLMKKSLARANITIPDYYRDYLELSFLQWEYSRMDFGDIRNMLKKMGFEVFADELESVISLSKQVRSQRNLHSNSLENVVLRPDMRRQPSTAKDNTNNFSIGSFETAQFSEITADEMSREWNSYPIDRDKPGVALIINQEAFYTETNPAYTDLLHDQSDNIMLENRQGTEKDSDRLKSVFNRMGYKVIVKPNLAHYDMIKQIEETIDAIVEESSLIICILSHGETGVVYGANSCRVSVEKITHIMCARNENLVGRPKVLILQSCQGRQCQKLKKPVAVDGNRTDGPANGPVTADLLTFWATIRGHAAIRNVNRGSWFIQALCDEIEKGNNRYHFLEICTRVVHQVTSMKWEDSSGINVMTPLVELTLRKPFYLPPFRSD</sequence>
<dbReference type="AlphaFoldDB" id="N6TGN6"/>
<dbReference type="SUPFAM" id="SSF52129">
    <property type="entry name" value="Caspase-like"/>
    <property type="match status" value="1"/>
</dbReference>
<evidence type="ECO:0000256" key="2">
    <source>
        <dbReference type="RuleBase" id="RU003971"/>
    </source>
</evidence>
<dbReference type="SMART" id="SM00115">
    <property type="entry name" value="CASc"/>
    <property type="match status" value="1"/>
</dbReference>
<dbReference type="PANTHER" id="PTHR22576">
    <property type="entry name" value="MUCOSA ASSOCIATED LYMPHOID TISSUE LYMPHOMA TRANSLOCATION PROTEIN 1/PARACASPASE"/>
    <property type="match status" value="1"/>
</dbReference>
<accession>N6TGN6</accession>
<evidence type="ECO:0000313" key="6">
    <source>
        <dbReference type="EMBL" id="ERL87316.1"/>
    </source>
</evidence>
<gene>
    <name evidence="6" type="ORF">D910_04711</name>
    <name evidence="5" type="ORF">YQE_04021</name>
</gene>
<organism evidence="5">
    <name type="scientific">Dendroctonus ponderosae</name>
    <name type="common">Mountain pine beetle</name>
    <dbReference type="NCBI Taxonomy" id="77166"/>
    <lineage>
        <taxon>Eukaryota</taxon>
        <taxon>Metazoa</taxon>
        <taxon>Ecdysozoa</taxon>
        <taxon>Arthropoda</taxon>
        <taxon>Hexapoda</taxon>
        <taxon>Insecta</taxon>
        <taxon>Pterygota</taxon>
        <taxon>Neoptera</taxon>
        <taxon>Endopterygota</taxon>
        <taxon>Coleoptera</taxon>
        <taxon>Polyphaga</taxon>
        <taxon>Cucujiformia</taxon>
        <taxon>Curculionidae</taxon>
        <taxon>Scolytinae</taxon>
        <taxon>Dendroctonus</taxon>
    </lineage>
</organism>